<gene>
    <name evidence="3" type="ORF">HYH02_013522</name>
</gene>
<dbReference type="EMBL" id="JAEHOD010000076">
    <property type="protein sequence ID" value="KAG2430990.1"/>
    <property type="molecule type" value="Genomic_DNA"/>
</dbReference>
<feature type="transmembrane region" description="Helical" evidence="2">
    <location>
        <begin position="88"/>
        <end position="106"/>
    </location>
</feature>
<keyword evidence="2" id="KW-0472">Membrane</keyword>
<keyword evidence="2" id="KW-1133">Transmembrane helix</keyword>
<keyword evidence="2" id="KW-0812">Transmembrane</keyword>
<dbReference type="AlphaFoldDB" id="A0A835VX02"/>
<evidence type="ECO:0000313" key="4">
    <source>
        <dbReference type="Proteomes" id="UP000613740"/>
    </source>
</evidence>
<dbReference type="Proteomes" id="UP000613740">
    <property type="component" value="Unassembled WGS sequence"/>
</dbReference>
<name>A0A835VX02_9CHLO</name>
<evidence type="ECO:0000313" key="3">
    <source>
        <dbReference type="EMBL" id="KAG2430990.1"/>
    </source>
</evidence>
<organism evidence="3 4">
    <name type="scientific">Chlamydomonas schloesseri</name>
    <dbReference type="NCBI Taxonomy" id="2026947"/>
    <lineage>
        <taxon>Eukaryota</taxon>
        <taxon>Viridiplantae</taxon>
        <taxon>Chlorophyta</taxon>
        <taxon>core chlorophytes</taxon>
        <taxon>Chlorophyceae</taxon>
        <taxon>CS clade</taxon>
        <taxon>Chlamydomonadales</taxon>
        <taxon>Chlamydomonadaceae</taxon>
        <taxon>Chlamydomonas</taxon>
    </lineage>
</organism>
<accession>A0A835VX02</accession>
<proteinExistence type="predicted"/>
<evidence type="ECO:0000256" key="2">
    <source>
        <dbReference type="SAM" id="Phobius"/>
    </source>
</evidence>
<comment type="caution">
    <text evidence="3">The sequence shown here is derived from an EMBL/GenBank/DDBJ whole genome shotgun (WGS) entry which is preliminary data.</text>
</comment>
<keyword evidence="4" id="KW-1185">Reference proteome</keyword>
<feature type="region of interest" description="Disordered" evidence="1">
    <location>
        <begin position="1"/>
        <end position="59"/>
    </location>
</feature>
<dbReference type="OrthoDB" id="10548911at2759"/>
<sequence>MAPSKPAAKQRKATSGQATADTRSHGTAAASTRAAGDPGPTSAGRNPADVPHEAAGRRPKTFTTWAKVQLYRLHVALGGPIWTSGENVLLYLLLVAVVGLIGLGAYKQLSKLAELMAAGAGGGSGLGGGAAAGGAGSGK</sequence>
<reference evidence="3" key="1">
    <citation type="journal article" date="2020" name="bioRxiv">
        <title>Comparative genomics of Chlamydomonas.</title>
        <authorList>
            <person name="Craig R.J."/>
            <person name="Hasan A.R."/>
            <person name="Ness R.W."/>
            <person name="Keightley P.D."/>
        </authorList>
    </citation>
    <scope>NUCLEOTIDE SEQUENCE</scope>
    <source>
        <strain evidence="3">CCAP 11/173</strain>
    </source>
</reference>
<protein>
    <submittedName>
        <fullName evidence="3">Uncharacterized protein</fullName>
    </submittedName>
</protein>
<evidence type="ECO:0000256" key="1">
    <source>
        <dbReference type="SAM" id="MobiDB-lite"/>
    </source>
</evidence>